<keyword evidence="2" id="KW-1133">Transmembrane helix</keyword>
<evidence type="ECO:0000256" key="1">
    <source>
        <dbReference type="SAM" id="MobiDB-lite"/>
    </source>
</evidence>
<feature type="compositionally biased region" description="Low complexity" evidence="1">
    <location>
        <begin position="106"/>
        <end position="125"/>
    </location>
</feature>
<gene>
    <name evidence="3" type="ORF">RJT34_31179</name>
</gene>
<comment type="caution">
    <text evidence="3">The sequence shown here is derived from an EMBL/GenBank/DDBJ whole genome shotgun (WGS) entry which is preliminary data.</text>
</comment>
<proteinExistence type="predicted"/>
<dbReference type="Proteomes" id="UP001359559">
    <property type="component" value="Unassembled WGS sequence"/>
</dbReference>
<dbReference type="InterPro" id="IPR040411">
    <property type="entry name" value="At5g23160-like"/>
</dbReference>
<accession>A0AAN9I2N9</accession>
<evidence type="ECO:0000313" key="4">
    <source>
        <dbReference type="Proteomes" id="UP001359559"/>
    </source>
</evidence>
<keyword evidence="2" id="KW-0812">Transmembrane</keyword>
<dbReference type="EMBL" id="JAYKXN010000008">
    <property type="protein sequence ID" value="KAK7263587.1"/>
    <property type="molecule type" value="Genomic_DNA"/>
</dbReference>
<feature type="region of interest" description="Disordered" evidence="1">
    <location>
        <begin position="105"/>
        <end position="125"/>
    </location>
</feature>
<name>A0AAN9I2N9_CLITE</name>
<reference evidence="3 4" key="1">
    <citation type="submission" date="2024-01" db="EMBL/GenBank/DDBJ databases">
        <title>The genomes of 5 underutilized Papilionoideae crops provide insights into root nodulation and disease resistance.</title>
        <authorList>
            <person name="Yuan L."/>
        </authorList>
    </citation>
    <scope>NUCLEOTIDE SEQUENCE [LARGE SCALE GENOMIC DNA]</scope>
    <source>
        <strain evidence="3">LY-2023</strain>
        <tissue evidence="3">Leaf</tissue>
    </source>
</reference>
<evidence type="ECO:0000313" key="3">
    <source>
        <dbReference type="EMBL" id="KAK7263587.1"/>
    </source>
</evidence>
<keyword evidence="2" id="KW-0472">Membrane</keyword>
<dbReference type="AlphaFoldDB" id="A0AAN9I2N9"/>
<organism evidence="3 4">
    <name type="scientific">Clitoria ternatea</name>
    <name type="common">Butterfly pea</name>
    <dbReference type="NCBI Taxonomy" id="43366"/>
    <lineage>
        <taxon>Eukaryota</taxon>
        <taxon>Viridiplantae</taxon>
        <taxon>Streptophyta</taxon>
        <taxon>Embryophyta</taxon>
        <taxon>Tracheophyta</taxon>
        <taxon>Spermatophyta</taxon>
        <taxon>Magnoliopsida</taxon>
        <taxon>eudicotyledons</taxon>
        <taxon>Gunneridae</taxon>
        <taxon>Pentapetalae</taxon>
        <taxon>rosids</taxon>
        <taxon>fabids</taxon>
        <taxon>Fabales</taxon>
        <taxon>Fabaceae</taxon>
        <taxon>Papilionoideae</taxon>
        <taxon>50 kb inversion clade</taxon>
        <taxon>NPAAA clade</taxon>
        <taxon>indigoferoid/millettioid clade</taxon>
        <taxon>Phaseoleae</taxon>
        <taxon>Clitoria</taxon>
    </lineage>
</organism>
<protein>
    <submittedName>
        <fullName evidence="3">Uncharacterized protein</fullName>
    </submittedName>
</protein>
<dbReference type="PANTHER" id="PTHR34379:SF15">
    <property type="entry name" value="PROTEIN, PUTATIVE-RELATED"/>
    <property type="match status" value="1"/>
</dbReference>
<keyword evidence="4" id="KW-1185">Reference proteome</keyword>
<evidence type="ECO:0000256" key="2">
    <source>
        <dbReference type="SAM" id="Phobius"/>
    </source>
</evidence>
<feature type="transmembrane region" description="Helical" evidence="2">
    <location>
        <begin position="180"/>
        <end position="199"/>
    </location>
</feature>
<dbReference type="PANTHER" id="PTHR34379">
    <property type="entry name" value="OS07G0553800 PROTEIN"/>
    <property type="match status" value="1"/>
</dbReference>
<sequence length="225" mass="25707">MRNFSKNKFLLCFRPVAHIDAMLESKVATHRATSCGFPCITVSDKHDIIKSFHHVSPKRTISRMIKAVFSETILNRRARSKNRFSHDSLGSKQSCSKYIETKTPESSTLSTSSSLGSTSSSSISSSQYENASNYYSTKEKRKEGNRGGPPEKQKRFEFYGIYLVLISLMFTVFWGKLFGIILTSTLLYLFSVWDSKYYCQKRLSSCPRRRQRACLDISSLLSKPR</sequence>